<sequence length="534" mass="57162">MSSPIKPQHFCTRPDGVSTPLIAVDELPTQISIRGVPRTLQPDQTRGMTSLGTVAPRRSRTYVVDCSGYAPRSSRPPQDSDQQAMVVRLLRDESLPDSLRLAMATLHQHGLLHGLLDTDSSWVGSSGGAGGNGAGGNGANGGNGGNGGSKQGPQINPKKIFCSYWIRHGECDYIQQGKSTGCIYRHIMPLDLQTLDMLGLRDIPRWYREKYNIPSLLLNGHHQRSLPDVANLSPMDSAAFPELQYPTRPQIEGVPDIPEIQTEIKQDAAGPSLPMPQSSLALPGPSRPAYESRKAPGSQKHGAKHPSGSKRLDLMSPFDNTVSGFPNYSTVGSTSGNMYALGYPRSQEAAAFAANPSGQGNEFFRNIQSLMPGTMAGNSASPMAGPALSGLPPQGRSRRAQRSRRLYEARSNAASPKLGNTDAFGSFNRNQGPALSTVPAPVPMASLASRLTSPIIGPLVGNTSEPPTRECSPRIEPGSLSTKSSPDFLRTQVNPRGRRPSFGAIGAMRGRRQQSSNGSSPKDNSFMSDSKFRD</sequence>
<evidence type="ECO:0008006" key="4">
    <source>
        <dbReference type="Google" id="ProtNLM"/>
    </source>
</evidence>
<feature type="region of interest" description="Disordered" evidence="1">
    <location>
        <begin position="126"/>
        <end position="153"/>
    </location>
</feature>
<dbReference type="EMBL" id="MSFK01000003">
    <property type="protein sequence ID" value="PWY95225.1"/>
    <property type="molecule type" value="Genomic_DNA"/>
</dbReference>
<evidence type="ECO:0000313" key="2">
    <source>
        <dbReference type="EMBL" id="PWY95225.1"/>
    </source>
</evidence>
<protein>
    <recommendedName>
        <fullName evidence="4">C3H1-type domain-containing protein</fullName>
    </recommendedName>
</protein>
<feature type="region of interest" description="Disordered" evidence="1">
    <location>
        <begin position="269"/>
        <end position="315"/>
    </location>
</feature>
<feature type="region of interest" description="Disordered" evidence="1">
    <location>
        <begin position="382"/>
        <end position="438"/>
    </location>
</feature>
<dbReference type="Proteomes" id="UP000246702">
    <property type="component" value="Unassembled WGS sequence"/>
</dbReference>
<comment type="caution">
    <text evidence="2">The sequence shown here is derived from an EMBL/GenBank/DDBJ whole genome shotgun (WGS) entry which is preliminary data.</text>
</comment>
<organism evidence="2 3">
    <name type="scientific">Aspergillus sclerotioniger CBS 115572</name>
    <dbReference type="NCBI Taxonomy" id="1450535"/>
    <lineage>
        <taxon>Eukaryota</taxon>
        <taxon>Fungi</taxon>
        <taxon>Dikarya</taxon>
        <taxon>Ascomycota</taxon>
        <taxon>Pezizomycotina</taxon>
        <taxon>Eurotiomycetes</taxon>
        <taxon>Eurotiomycetidae</taxon>
        <taxon>Eurotiales</taxon>
        <taxon>Aspergillaceae</taxon>
        <taxon>Aspergillus</taxon>
        <taxon>Aspergillus subgen. Circumdati</taxon>
    </lineage>
</organism>
<accession>A0A317XA18</accession>
<evidence type="ECO:0000256" key="1">
    <source>
        <dbReference type="SAM" id="MobiDB-lite"/>
    </source>
</evidence>
<dbReference type="OrthoDB" id="5355510at2759"/>
<dbReference type="GeneID" id="37119091"/>
<feature type="region of interest" description="Disordered" evidence="1">
    <location>
        <begin position="455"/>
        <end position="534"/>
    </location>
</feature>
<feature type="compositionally biased region" description="Gly residues" evidence="1">
    <location>
        <begin position="126"/>
        <end position="150"/>
    </location>
</feature>
<dbReference type="STRING" id="1450535.A0A317XA18"/>
<proteinExistence type="predicted"/>
<keyword evidence="3" id="KW-1185">Reference proteome</keyword>
<dbReference type="AlphaFoldDB" id="A0A317XA18"/>
<dbReference type="RefSeq" id="XP_025471986.1">
    <property type="nucleotide sequence ID" value="XM_025616948.1"/>
</dbReference>
<evidence type="ECO:0000313" key="3">
    <source>
        <dbReference type="Proteomes" id="UP000246702"/>
    </source>
</evidence>
<gene>
    <name evidence="2" type="ORF">BO94DRAFT_620699</name>
</gene>
<reference evidence="2 3" key="1">
    <citation type="submission" date="2016-12" db="EMBL/GenBank/DDBJ databases">
        <title>The genomes of Aspergillus section Nigri reveals drivers in fungal speciation.</title>
        <authorList>
            <consortium name="DOE Joint Genome Institute"/>
            <person name="Vesth T.C."/>
            <person name="Nybo J."/>
            <person name="Theobald S."/>
            <person name="Brandl J."/>
            <person name="Frisvad J.C."/>
            <person name="Nielsen K.F."/>
            <person name="Lyhne E.K."/>
            <person name="Kogle M.E."/>
            <person name="Kuo A."/>
            <person name="Riley R."/>
            <person name="Clum A."/>
            <person name="Nolan M."/>
            <person name="Lipzen A."/>
            <person name="Salamov A."/>
            <person name="Henrissat B."/>
            <person name="Wiebenga A."/>
            <person name="De Vries R.P."/>
            <person name="Grigoriev I.V."/>
            <person name="Mortensen U.H."/>
            <person name="Andersen M.R."/>
            <person name="Baker S.E."/>
        </authorList>
    </citation>
    <scope>NUCLEOTIDE SEQUENCE [LARGE SCALE GENOMIC DNA]</scope>
    <source>
        <strain evidence="2 3">CBS 115572</strain>
    </source>
</reference>
<name>A0A317XA18_9EURO</name>